<accession>A0ABS3SUU6</accession>
<feature type="signal peptide" evidence="1">
    <location>
        <begin position="1"/>
        <end position="19"/>
    </location>
</feature>
<dbReference type="EMBL" id="JAGEVG010000017">
    <property type="protein sequence ID" value="MBO3099453.1"/>
    <property type="molecule type" value="Genomic_DNA"/>
</dbReference>
<sequence>MSKTYLFIILILWSFALSAATHSPVLSVETENRADSCDSIKTKTATASQLAYLQQLKTLRAMPSVNRAALANTAQSINTASADISIFPLEAAKRWAFPTLNQ</sequence>
<protein>
    <submittedName>
        <fullName evidence="2">Uncharacterized protein</fullName>
    </submittedName>
</protein>
<feature type="chain" id="PRO_5045718332" evidence="1">
    <location>
        <begin position="20"/>
        <end position="102"/>
    </location>
</feature>
<organism evidence="2 3">
    <name type="scientific">Gelidibacter pelagius</name>
    <dbReference type="NCBI Taxonomy" id="2819985"/>
    <lineage>
        <taxon>Bacteria</taxon>
        <taxon>Pseudomonadati</taxon>
        <taxon>Bacteroidota</taxon>
        <taxon>Flavobacteriia</taxon>
        <taxon>Flavobacteriales</taxon>
        <taxon>Flavobacteriaceae</taxon>
        <taxon>Gelidibacter</taxon>
    </lineage>
</organism>
<proteinExistence type="predicted"/>
<evidence type="ECO:0000256" key="1">
    <source>
        <dbReference type="SAM" id="SignalP"/>
    </source>
</evidence>
<gene>
    <name evidence="2" type="ORF">J4051_14325</name>
</gene>
<evidence type="ECO:0000313" key="3">
    <source>
        <dbReference type="Proteomes" id="UP000681315"/>
    </source>
</evidence>
<evidence type="ECO:0000313" key="2">
    <source>
        <dbReference type="EMBL" id="MBO3099453.1"/>
    </source>
</evidence>
<comment type="caution">
    <text evidence="2">The sequence shown here is derived from an EMBL/GenBank/DDBJ whole genome shotgun (WGS) entry which is preliminary data.</text>
</comment>
<keyword evidence="1" id="KW-0732">Signal</keyword>
<name>A0ABS3SUU6_9FLAO</name>
<dbReference type="Proteomes" id="UP000681315">
    <property type="component" value="Unassembled WGS sequence"/>
</dbReference>
<keyword evidence="3" id="KW-1185">Reference proteome</keyword>
<reference evidence="2 3" key="1">
    <citation type="submission" date="2021-03" db="EMBL/GenBank/DDBJ databases">
        <title>Gelidibacter sp. nov., isolated from costal sediment.</title>
        <authorList>
            <person name="Lun K.-Y."/>
        </authorList>
    </citation>
    <scope>NUCLEOTIDE SEQUENCE [LARGE SCALE GENOMIC DNA]</scope>
    <source>
        <strain evidence="2 3">DF109</strain>
    </source>
</reference>
<dbReference type="RefSeq" id="WP_208234567.1">
    <property type="nucleotide sequence ID" value="NZ_JAGEVG010000017.1"/>
</dbReference>